<dbReference type="Proteomes" id="UP000740926">
    <property type="component" value="Unassembled WGS sequence"/>
</dbReference>
<name>A0A9P7BYJ9_9FUNG</name>
<reference evidence="1 2" key="1">
    <citation type="journal article" date="2020" name="Microb. Genom.">
        <title>Genetic diversity of clinical and environmental Mucorales isolates obtained from an investigation of mucormycosis cases among solid organ transplant recipients.</title>
        <authorList>
            <person name="Nguyen M.H."/>
            <person name="Kaul D."/>
            <person name="Muto C."/>
            <person name="Cheng S.J."/>
            <person name="Richter R.A."/>
            <person name="Bruno V.M."/>
            <person name="Liu G."/>
            <person name="Beyhan S."/>
            <person name="Sundermann A.J."/>
            <person name="Mounaud S."/>
            <person name="Pasculle A.W."/>
            <person name="Nierman W.C."/>
            <person name="Driscoll E."/>
            <person name="Cumbie R."/>
            <person name="Clancy C.J."/>
            <person name="Dupont C.L."/>
        </authorList>
    </citation>
    <scope>NUCLEOTIDE SEQUENCE [LARGE SCALE GENOMIC DNA]</scope>
    <source>
        <strain evidence="1 2">GL24</strain>
    </source>
</reference>
<keyword evidence="2" id="KW-1185">Reference proteome</keyword>
<comment type="caution">
    <text evidence="1">The sequence shown here is derived from an EMBL/GenBank/DDBJ whole genome shotgun (WGS) entry which is preliminary data.</text>
</comment>
<dbReference type="AlphaFoldDB" id="A0A9P7BYJ9"/>
<proteinExistence type="predicted"/>
<accession>A0A9P7BYJ9</accession>
<protein>
    <submittedName>
        <fullName evidence="1">Uncharacterized protein</fullName>
    </submittedName>
</protein>
<sequence>MGPLADSAYAVEPVGVAMIRPSARCVYMKAPSNSTRTSIMPPRPARFSTTSFKADAEYIFWSPRHTLPSSSMRSSI</sequence>
<gene>
    <name evidence="1" type="ORF">G6F50_018745</name>
</gene>
<evidence type="ECO:0000313" key="1">
    <source>
        <dbReference type="EMBL" id="KAG1520733.1"/>
    </source>
</evidence>
<dbReference type="EMBL" id="JAANIU010027921">
    <property type="protein sequence ID" value="KAG1520733.1"/>
    <property type="molecule type" value="Genomic_DNA"/>
</dbReference>
<organism evidence="1 2">
    <name type="scientific">Rhizopus delemar</name>
    <dbReference type="NCBI Taxonomy" id="936053"/>
    <lineage>
        <taxon>Eukaryota</taxon>
        <taxon>Fungi</taxon>
        <taxon>Fungi incertae sedis</taxon>
        <taxon>Mucoromycota</taxon>
        <taxon>Mucoromycotina</taxon>
        <taxon>Mucoromycetes</taxon>
        <taxon>Mucorales</taxon>
        <taxon>Mucorineae</taxon>
        <taxon>Rhizopodaceae</taxon>
        <taxon>Rhizopus</taxon>
    </lineage>
</organism>
<evidence type="ECO:0000313" key="2">
    <source>
        <dbReference type="Proteomes" id="UP000740926"/>
    </source>
</evidence>